<comment type="caution">
    <text evidence="8">The sequence shown here is derived from an EMBL/GenBank/DDBJ whole genome shotgun (WGS) entry which is preliminary data.</text>
</comment>
<evidence type="ECO:0000256" key="6">
    <source>
        <dbReference type="SAM" id="Phobius"/>
    </source>
</evidence>
<dbReference type="Proteomes" id="UP000766486">
    <property type="component" value="Unassembled WGS sequence"/>
</dbReference>
<dbReference type="PANTHER" id="PTHR33048:SF157">
    <property type="entry name" value="INTEGRAL MEMBRANE PROTEIN"/>
    <property type="match status" value="1"/>
</dbReference>
<evidence type="ECO:0000259" key="7">
    <source>
        <dbReference type="Pfam" id="PF20684"/>
    </source>
</evidence>
<reference evidence="8 9" key="1">
    <citation type="submission" date="2019-06" db="EMBL/GenBank/DDBJ databases">
        <authorList>
            <person name="Broberg M."/>
        </authorList>
    </citation>
    <scope>NUCLEOTIDE SEQUENCE [LARGE SCALE GENOMIC DNA]</scope>
</reference>
<protein>
    <recommendedName>
        <fullName evidence="7">Rhodopsin domain-containing protein</fullName>
    </recommendedName>
</protein>
<feature type="transmembrane region" description="Helical" evidence="6">
    <location>
        <begin position="141"/>
        <end position="171"/>
    </location>
</feature>
<gene>
    <name evidence="8" type="ORF">CLO192961_LOCUS298457</name>
</gene>
<evidence type="ECO:0000256" key="1">
    <source>
        <dbReference type="ARBA" id="ARBA00004141"/>
    </source>
</evidence>
<keyword evidence="3 6" id="KW-1133">Transmembrane helix</keyword>
<evidence type="ECO:0000313" key="9">
    <source>
        <dbReference type="Proteomes" id="UP000766486"/>
    </source>
</evidence>
<evidence type="ECO:0000256" key="5">
    <source>
        <dbReference type="ARBA" id="ARBA00038359"/>
    </source>
</evidence>
<dbReference type="EMBL" id="CABFNS010000828">
    <property type="protein sequence ID" value="VUC31042.1"/>
    <property type="molecule type" value="Genomic_DNA"/>
</dbReference>
<feature type="transmembrane region" description="Helical" evidence="6">
    <location>
        <begin position="191"/>
        <end position="215"/>
    </location>
</feature>
<dbReference type="InterPro" id="IPR052337">
    <property type="entry name" value="SAT4-like"/>
</dbReference>
<feature type="transmembrane region" description="Helical" evidence="6">
    <location>
        <begin position="53"/>
        <end position="73"/>
    </location>
</feature>
<feature type="transmembrane region" description="Helical" evidence="6">
    <location>
        <begin position="12"/>
        <end position="32"/>
    </location>
</feature>
<name>A0ABY6UII1_BIOOC</name>
<dbReference type="PANTHER" id="PTHR33048">
    <property type="entry name" value="PTH11-LIKE INTEGRAL MEMBRANE PROTEIN (AFU_ORTHOLOGUE AFUA_5G11245)"/>
    <property type="match status" value="1"/>
</dbReference>
<feature type="domain" description="Rhodopsin" evidence="7">
    <location>
        <begin position="37"/>
        <end position="235"/>
    </location>
</feature>
<evidence type="ECO:0000256" key="4">
    <source>
        <dbReference type="ARBA" id="ARBA00023136"/>
    </source>
</evidence>
<sequence>MADSEVHLKQEYYQTAGHALAAAIVLGLLDIIAVSSRLHGRRKHKQKLMMDDWLMLPGLVFTLGIAVIIVFGVSREAFGSPTKIPPDFDGNLLELKTDQLTTSMTLQYTYSAVIVAALGCTKASFLCFYRRIFAVNRSSGTNIVLFGMLGFVALWTVAFCLTCVFQCRLNFWAIRGSSMDLETQCPHTMMIDISVCASDLAADILILLIPIPLIWRLNLSRNRKIGVSAVFLLGGW</sequence>
<evidence type="ECO:0000313" key="8">
    <source>
        <dbReference type="EMBL" id="VUC31042.1"/>
    </source>
</evidence>
<proteinExistence type="inferred from homology"/>
<dbReference type="Pfam" id="PF20684">
    <property type="entry name" value="Fung_rhodopsin"/>
    <property type="match status" value="1"/>
</dbReference>
<dbReference type="InterPro" id="IPR049326">
    <property type="entry name" value="Rhodopsin_dom_fungi"/>
</dbReference>
<organism evidence="8 9">
    <name type="scientific">Bionectria ochroleuca</name>
    <name type="common">Gliocladium roseum</name>
    <dbReference type="NCBI Taxonomy" id="29856"/>
    <lineage>
        <taxon>Eukaryota</taxon>
        <taxon>Fungi</taxon>
        <taxon>Dikarya</taxon>
        <taxon>Ascomycota</taxon>
        <taxon>Pezizomycotina</taxon>
        <taxon>Sordariomycetes</taxon>
        <taxon>Hypocreomycetidae</taxon>
        <taxon>Hypocreales</taxon>
        <taxon>Bionectriaceae</taxon>
        <taxon>Clonostachys</taxon>
    </lineage>
</organism>
<evidence type="ECO:0000256" key="2">
    <source>
        <dbReference type="ARBA" id="ARBA00022692"/>
    </source>
</evidence>
<keyword evidence="9" id="KW-1185">Reference proteome</keyword>
<comment type="similarity">
    <text evidence="5">Belongs to the SAT4 family.</text>
</comment>
<comment type="subcellular location">
    <subcellularLocation>
        <location evidence="1">Membrane</location>
        <topology evidence="1">Multi-pass membrane protein</topology>
    </subcellularLocation>
</comment>
<evidence type="ECO:0000256" key="3">
    <source>
        <dbReference type="ARBA" id="ARBA00022989"/>
    </source>
</evidence>
<keyword evidence="4 6" id="KW-0472">Membrane</keyword>
<feature type="transmembrane region" description="Helical" evidence="6">
    <location>
        <begin position="108"/>
        <end position="129"/>
    </location>
</feature>
<keyword evidence="2 6" id="KW-0812">Transmembrane</keyword>
<accession>A0ABY6UII1</accession>